<dbReference type="PROSITE" id="PS51722">
    <property type="entry name" value="G_TR_2"/>
    <property type="match status" value="1"/>
</dbReference>
<dbReference type="InterPro" id="IPR041095">
    <property type="entry name" value="EFG_II"/>
</dbReference>
<keyword evidence="9" id="KW-1185">Reference proteome</keyword>
<keyword evidence="6" id="KW-0342">GTP-binding</keyword>
<dbReference type="FunFam" id="3.30.230.10:FF:000006">
    <property type="entry name" value="Translation elongation factor 2"/>
    <property type="match status" value="1"/>
</dbReference>
<comment type="subcellular location">
    <subcellularLocation>
        <location evidence="1">Cytoplasm</location>
    </subcellularLocation>
</comment>
<evidence type="ECO:0000259" key="7">
    <source>
        <dbReference type="PROSITE" id="PS51722"/>
    </source>
</evidence>
<comment type="caution">
    <text evidence="8">The sequence shown here is derived from an EMBL/GenBank/DDBJ whole genome shotgun (WGS) entry which is preliminary data.</text>
</comment>
<dbReference type="Pfam" id="PF00009">
    <property type="entry name" value="GTP_EFTU"/>
    <property type="match status" value="1"/>
</dbReference>
<evidence type="ECO:0000256" key="2">
    <source>
        <dbReference type="ARBA" id="ARBA00022490"/>
    </source>
</evidence>
<dbReference type="GO" id="GO:0005525">
    <property type="term" value="F:GTP binding"/>
    <property type="evidence" value="ECO:0007669"/>
    <property type="project" value="UniProtKB-KW"/>
</dbReference>
<dbReference type="Gene3D" id="3.30.70.870">
    <property type="entry name" value="Elongation Factor G (Translational Gtpase), domain 3"/>
    <property type="match status" value="1"/>
</dbReference>
<evidence type="ECO:0000256" key="6">
    <source>
        <dbReference type="ARBA" id="ARBA00023134"/>
    </source>
</evidence>
<dbReference type="SUPFAM" id="SSF50447">
    <property type="entry name" value="Translation proteins"/>
    <property type="match status" value="1"/>
</dbReference>
<dbReference type="CDD" id="cd01681">
    <property type="entry name" value="aeEF2_snRNP_like_IV"/>
    <property type="match status" value="1"/>
</dbReference>
<dbReference type="InterPro" id="IPR000640">
    <property type="entry name" value="EFG_V-like"/>
</dbReference>
<dbReference type="Pfam" id="PF22042">
    <property type="entry name" value="EF-G_D2"/>
    <property type="match status" value="1"/>
</dbReference>
<dbReference type="InterPro" id="IPR014721">
    <property type="entry name" value="Ribsml_uS5_D2-typ_fold_subgr"/>
</dbReference>
<accession>A0A0C2IU88</accession>
<dbReference type="SMART" id="SM00838">
    <property type="entry name" value="EFG_C"/>
    <property type="match status" value="1"/>
</dbReference>
<protein>
    <submittedName>
        <fullName evidence="8">Elongation factor 2</fullName>
    </submittedName>
</protein>
<dbReference type="OrthoDB" id="364892at2759"/>
<keyword evidence="4 8" id="KW-0251">Elongation factor</keyword>
<dbReference type="OMA" id="SKFAMIY"/>
<dbReference type="SUPFAM" id="SSF54980">
    <property type="entry name" value="EF-G C-terminal domain-like"/>
    <property type="match status" value="2"/>
</dbReference>
<dbReference type="InterPro" id="IPR009000">
    <property type="entry name" value="Transl_B-barrel_sf"/>
</dbReference>
<gene>
    <name evidence="8" type="ORF">RF11_07588</name>
</gene>
<dbReference type="InterPro" id="IPR027417">
    <property type="entry name" value="P-loop_NTPase"/>
</dbReference>
<dbReference type="CDD" id="cd16261">
    <property type="entry name" value="EF2_snRNP_III"/>
    <property type="match status" value="1"/>
</dbReference>
<dbReference type="EMBL" id="JWZT01005643">
    <property type="protein sequence ID" value="KII60397.1"/>
    <property type="molecule type" value="Genomic_DNA"/>
</dbReference>
<reference evidence="8 9" key="1">
    <citation type="journal article" date="2014" name="Genome Biol. Evol.">
        <title>The genome of the myxosporean Thelohanellus kitauei shows adaptations to nutrient acquisition within its fish host.</title>
        <authorList>
            <person name="Yang Y."/>
            <person name="Xiong J."/>
            <person name="Zhou Z."/>
            <person name="Huo F."/>
            <person name="Miao W."/>
            <person name="Ran C."/>
            <person name="Liu Y."/>
            <person name="Zhang J."/>
            <person name="Feng J."/>
            <person name="Wang M."/>
            <person name="Wang M."/>
            <person name="Wang L."/>
            <person name="Yao B."/>
        </authorList>
    </citation>
    <scope>NUCLEOTIDE SEQUENCE [LARGE SCALE GENOMIC DNA]</scope>
    <source>
        <strain evidence="8">Wuqing</strain>
    </source>
</reference>
<dbReference type="GO" id="GO:0043022">
    <property type="term" value="F:ribosome binding"/>
    <property type="evidence" value="ECO:0007669"/>
    <property type="project" value="TreeGrafter"/>
</dbReference>
<evidence type="ECO:0000256" key="1">
    <source>
        <dbReference type="ARBA" id="ARBA00004496"/>
    </source>
</evidence>
<dbReference type="SMART" id="SM00889">
    <property type="entry name" value="EFG_IV"/>
    <property type="match status" value="1"/>
</dbReference>
<dbReference type="PANTHER" id="PTHR42908:SF10">
    <property type="entry name" value="EUKARYOTIC TRANSLATION ELONGATION FACTOR 2"/>
    <property type="match status" value="1"/>
</dbReference>
<sequence>MYYELGVDELGSMRDRGIKFQGNGFLVNLIDSPGHVDFSSEVTAALRVTDGALVVVDCVSGVCVQTETVLRQSLAERVRPVLFMNKLDLALMTLNMTAEDIYISLSKTVENINVIISCNSDVDSPMGELMVDPSKGTVGFGSGLMGWAFDIPTLARMYDRIMRKPDTTPEQSKANVQKLCERMWGDWFYNMKTNKWSQTKKEGYVRGFTCLFLEQIIKVAKFCEETGSDPDLEKLLSRMAPSVRITEDVKVMEPRKKFKYIMHNWSPAGKVLLAMIINHLPSPDIAQAYRMELLYEGPKDDQAAIAIKNCDVNGPLMMYISKMFPAPDKGRFYAFGRVFSGSVTAGQKVRIMGPNFVHGEKTDLFEKQLQRVMVMIGNRPFSINDVPSGNVCALAGVDQFLLKSGTISTDPAAHNMRVMRFSVSPVVRVAVEPTTASDLPKLIDGLKRLSKSDPMVVCQSDESGQNIIAGAGELHLEICLKDLEEYAGVKIKKSTPVVTYKETVSETSPICLSKSPNKHNRLYLVAEPMSMELAKEIDDGVVVPRGDIKERARYLSDKHDFDVEEARKIWAFGPDGTGPNILTDCSKGVQYLNEIKDSVVAGFQWATKEGPLCEEAMRGIKFSLQDVTLHADAIHRGIGQISPTARRVMYASVLSGQPRLVEPVYLVEITCKSDFTGPIYGLVAKRRGSVFQEESVSSNSQQKLIKAYLPVNESFGFTANIREETRGYAFPQLVFNHWQMIPDDPKVSTSKAGIIVEETRKRKGLSGGIPPIENYLDKI</sequence>
<dbReference type="GO" id="GO:0003746">
    <property type="term" value="F:translation elongation factor activity"/>
    <property type="evidence" value="ECO:0007669"/>
    <property type="project" value="UniProtKB-KW"/>
</dbReference>
<dbReference type="InterPro" id="IPR005517">
    <property type="entry name" value="Transl_elong_EFG/EF2_IV"/>
</dbReference>
<dbReference type="Pfam" id="PF03764">
    <property type="entry name" value="EFG_IV"/>
    <property type="match status" value="1"/>
</dbReference>
<keyword evidence="2" id="KW-0963">Cytoplasm</keyword>
<dbReference type="Gene3D" id="3.30.70.240">
    <property type="match status" value="1"/>
</dbReference>
<dbReference type="Gene3D" id="3.30.230.10">
    <property type="match status" value="1"/>
</dbReference>
<dbReference type="GO" id="GO:1990904">
    <property type="term" value="C:ribonucleoprotein complex"/>
    <property type="evidence" value="ECO:0007669"/>
    <property type="project" value="TreeGrafter"/>
</dbReference>
<evidence type="ECO:0000313" key="8">
    <source>
        <dbReference type="EMBL" id="KII60397.1"/>
    </source>
</evidence>
<dbReference type="GO" id="GO:0003924">
    <property type="term" value="F:GTPase activity"/>
    <property type="evidence" value="ECO:0007669"/>
    <property type="project" value="InterPro"/>
</dbReference>
<dbReference type="Pfam" id="PF14492">
    <property type="entry name" value="EFG_III"/>
    <property type="match status" value="1"/>
</dbReference>
<organism evidence="8 9">
    <name type="scientific">Thelohanellus kitauei</name>
    <name type="common">Myxosporean</name>
    <dbReference type="NCBI Taxonomy" id="669202"/>
    <lineage>
        <taxon>Eukaryota</taxon>
        <taxon>Metazoa</taxon>
        <taxon>Cnidaria</taxon>
        <taxon>Myxozoa</taxon>
        <taxon>Myxosporea</taxon>
        <taxon>Bivalvulida</taxon>
        <taxon>Platysporina</taxon>
        <taxon>Myxobolidae</taxon>
        <taxon>Thelohanellus</taxon>
    </lineage>
</organism>
<dbReference type="InterPro" id="IPR000795">
    <property type="entry name" value="T_Tr_GTP-bd_dom"/>
</dbReference>
<dbReference type="SUPFAM" id="SSF54211">
    <property type="entry name" value="Ribosomal protein S5 domain 2-like"/>
    <property type="match status" value="1"/>
</dbReference>
<dbReference type="InterPro" id="IPR035647">
    <property type="entry name" value="EFG_III/V"/>
</dbReference>
<dbReference type="FunFam" id="2.40.30.10:FF:000010">
    <property type="entry name" value="Translation elongation factor 2"/>
    <property type="match status" value="1"/>
</dbReference>
<name>A0A0C2IU88_THEKT</name>
<keyword evidence="5" id="KW-0648">Protein biosynthesis</keyword>
<dbReference type="GO" id="GO:0005829">
    <property type="term" value="C:cytosol"/>
    <property type="evidence" value="ECO:0007669"/>
    <property type="project" value="TreeGrafter"/>
</dbReference>
<dbReference type="InterPro" id="IPR053905">
    <property type="entry name" value="EF-G-like_DII"/>
</dbReference>
<dbReference type="Pfam" id="PF00679">
    <property type="entry name" value="EFG_C"/>
    <property type="match status" value="1"/>
</dbReference>
<keyword evidence="3" id="KW-0547">Nucleotide-binding</keyword>
<evidence type="ECO:0000256" key="3">
    <source>
        <dbReference type="ARBA" id="ARBA00022741"/>
    </source>
</evidence>
<evidence type="ECO:0000313" key="9">
    <source>
        <dbReference type="Proteomes" id="UP000031668"/>
    </source>
</evidence>
<dbReference type="InterPro" id="IPR020568">
    <property type="entry name" value="Ribosomal_Su5_D2-typ_SF"/>
</dbReference>
<dbReference type="AlphaFoldDB" id="A0A0C2IU88"/>
<dbReference type="FunFam" id="3.30.70.870:FF:000002">
    <property type="entry name" value="Translation elongation factor 2"/>
    <property type="match status" value="1"/>
</dbReference>
<feature type="domain" description="Tr-type G" evidence="7">
    <location>
        <begin position="1"/>
        <end position="170"/>
    </location>
</feature>
<evidence type="ECO:0000256" key="4">
    <source>
        <dbReference type="ARBA" id="ARBA00022768"/>
    </source>
</evidence>
<evidence type="ECO:0000256" key="5">
    <source>
        <dbReference type="ARBA" id="ARBA00022917"/>
    </source>
</evidence>
<dbReference type="Proteomes" id="UP000031668">
    <property type="component" value="Unassembled WGS sequence"/>
</dbReference>
<dbReference type="Gene3D" id="2.40.30.10">
    <property type="entry name" value="Translation factors"/>
    <property type="match status" value="1"/>
</dbReference>
<dbReference type="FunFam" id="3.30.70.240:FF:000003">
    <property type="entry name" value="Translation elongation factor 2"/>
    <property type="match status" value="1"/>
</dbReference>
<proteinExistence type="predicted"/>
<dbReference type="CDD" id="cd04096">
    <property type="entry name" value="eEF2_snRNP_like_C"/>
    <property type="match status" value="1"/>
</dbReference>
<dbReference type="PANTHER" id="PTHR42908">
    <property type="entry name" value="TRANSLATION ELONGATION FACTOR-RELATED"/>
    <property type="match status" value="1"/>
</dbReference>
<dbReference type="SUPFAM" id="SSF52540">
    <property type="entry name" value="P-loop containing nucleoside triphosphate hydrolases"/>
    <property type="match status" value="1"/>
</dbReference>
<dbReference type="Gene3D" id="3.40.50.300">
    <property type="entry name" value="P-loop containing nucleotide triphosphate hydrolases"/>
    <property type="match status" value="1"/>
</dbReference>